<feature type="compositionally biased region" description="Basic and acidic residues" evidence="1">
    <location>
        <begin position="91"/>
        <end position="101"/>
    </location>
</feature>
<feature type="compositionally biased region" description="Basic and acidic residues" evidence="1">
    <location>
        <begin position="135"/>
        <end position="148"/>
    </location>
</feature>
<dbReference type="EMBL" id="JAIFRP010000030">
    <property type="protein sequence ID" value="KAK2583665.1"/>
    <property type="molecule type" value="Genomic_DNA"/>
</dbReference>
<evidence type="ECO:0000256" key="1">
    <source>
        <dbReference type="SAM" id="MobiDB-lite"/>
    </source>
</evidence>
<gene>
    <name evidence="2" type="ORF">KPH14_009596</name>
</gene>
<dbReference type="AlphaFoldDB" id="A0AAD9RPQ1"/>
<organism evidence="2 3">
    <name type="scientific">Odynerus spinipes</name>
    <dbReference type="NCBI Taxonomy" id="1348599"/>
    <lineage>
        <taxon>Eukaryota</taxon>
        <taxon>Metazoa</taxon>
        <taxon>Ecdysozoa</taxon>
        <taxon>Arthropoda</taxon>
        <taxon>Hexapoda</taxon>
        <taxon>Insecta</taxon>
        <taxon>Pterygota</taxon>
        <taxon>Neoptera</taxon>
        <taxon>Endopterygota</taxon>
        <taxon>Hymenoptera</taxon>
        <taxon>Apocrita</taxon>
        <taxon>Aculeata</taxon>
        <taxon>Vespoidea</taxon>
        <taxon>Vespidae</taxon>
        <taxon>Eumeninae</taxon>
        <taxon>Odynerus</taxon>
    </lineage>
</organism>
<feature type="compositionally biased region" description="Low complexity" evidence="1">
    <location>
        <begin position="149"/>
        <end position="168"/>
    </location>
</feature>
<reference evidence="2" key="2">
    <citation type="journal article" date="2023" name="Commun. Biol.">
        <title>Intrasexual cuticular hydrocarbon dimorphism in a wasp sheds light on hydrocarbon biosynthesis genes in Hymenoptera.</title>
        <authorList>
            <person name="Moris V.C."/>
            <person name="Podsiadlowski L."/>
            <person name="Martin S."/>
            <person name="Oeyen J.P."/>
            <person name="Donath A."/>
            <person name="Petersen M."/>
            <person name="Wilbrandt J."/>
            <person name="Misof B."/>
            <person name="Liedtke D."/>
            <person name="Thamm M."/>
            <person name="Scheiner R."/>
            <person name="Schmitt T."/>
            <person name="Niehuis O."/>
        </authorList>
    </citation>
    <scope>NUCLEOTIDE SEQUENCE</scope>
    <source>
        <strain evidence="2">GBR_01_08_01A</strain>
    </source>
</reference>
<accession>A0AAD9RPQ1</accession>
<protein>
    <submittedName>
        <fullName evidence="2">Uncharacterized protein</fullName>
    </submittedName>
</protein>
<feature type="compositionally biased region" description="Polar residues" evidence="1">
    <location>
        <begin position="63"/>
        <end position="90"/>
    </location>
</feature>
<dbReference type="Proteomes" id="UP001258017">
    <property type="component" value="Unassembled WGS sequence"/>
</dbReference>
<name>A0AAD9RPQ1_9HYME</name>
<feature type="compositionally biased region" description="Basic residues" evidence="1">
    <location>
        <begin position="102"/>
        <end position="111"/>
    </location>
</feature>
<proteinExistence type="predicted"/>
<evidence type="ECO:0000313" key="3">
    <source>
        <dbReference type="Proteomes" id="UP001258017"/>
    </source>
</evidence>
<comment type="caution">
    <text evidence="2">The sequence shown here is derived from an EMBL/GenBank/DDBJ whole genome shotgun (WGS) entry which is preliminary data.</text>
</comment>
<reference evidence="2" key="1">
    <citation type="submission" date="2021-08" db="EMBL/GenBank/DDBJ databases">
        <authorList>
            <person name="Misof B."/>
            <person name="Oliver O."/>
            <person name="Podsiadlowski L."/>
            <person name="Donath A."/>
            <person name="Peters R."/>
            <person name="Mayer C."/>
            <person name="Rust J."/>
            <person name="Gunkel S."/>
            <person name="Lesny P."/>
            <person name="Martin S."/>
            <person name="Oeyen J.P."/>
            <person name="Petersen M."/>
            <person name="Panagiotis P."/>
            <person name="Wilbrandt J."/>
            <person name="Tanja T."/>
        </authorList>
    </citation>
    <scope>NUCLEOTIDE SEQUENCE</scope>
    <source>
        <strain evidence="2">GBR_01_08_01A</strain>
        <tissue evidence="2">Thorax + abdomen</tissue>
    </source>
</reference>
<feature type="compositionally biased region" description="Polar residues" evidence="1">
    <location>
        <begin position="10"/>
        <end position="20"/>
    </location>
</feature>
<keyword evidence="3" id="KW-1185">Reference proteome</keyword>
<feature type="compositionally biased region" description="Low complexity" evidence="1">
    <location>
        <begin position="125"/>
        <end position="134"/>
    </location>
</feature>
<sequence length="175" mass="19113">MRTEIETIVKPTTVTSNDTPASVDVEPVVVARPTVTSKQLPQEDPTTVSSEVPLNVSKKETSESPATIANVPSPSQQTSNAKSGDLSNKSHVSESEEDGKCAKGKKSRSGKRLSIEPPPERKNLRSSAGRQARAAAERQARMECELQSEHQQQSQEQQQQQQQQSQQQDTHVGNE</sequence>
<feature type="region of interest" description="Disordered" evidence="1">
    <location>
        <begin position="1"/>
        <end position="175"/>
    </location>
</feature>
<evidence type="ECO:0000313" key="2">
    <source>
        <dbReference type="EMBL" id="KAK2583665.1"/>
    </source>
</evidence>
<feature type="compositionally biased region" description="Polar residues" evidence="1">
    <location>
        <begin position="34"/>
        <end position="52"/>
    </location>
</feature>